<gene>
    <name evidence="1" type="ORF">D9619_010150</name>
</gene>
<accession>A0A8H5ES26</accession>
<dbReference type="Gene3D" id="1.20.1250.20">
    <property type="entry name" value="MFS general substrate transporter like domains"/>
    <property type="match status" value="1"/>
</dbReference>
<dbReference type="AlphaFoldDB" id="A0A8H5ES26"/>
<protein>
    <submittedName>
        <fullName evidence="1">Uncharacterized protein</fullName>
    </submittedName>
</protein>
<keyword evidence="2" id="KW-1185">Reference proteome</keyword>
<dbReference type="EMBL" id="JAACJJ010000058">
    <property type="protein sequence ID" value="KAF5310271.1"/>
    <property type="molecule type" value="Genomic_DNA"/>
</dbReference>
<organism evidence="1 2">
    <name type="scientific">Psilocybe cf. subviscida</name>
    <dbReference type="NCBI Taxonomy" id="2480587"/>
    <lineage>
        <taxon>Eukaryota</taxon>
        <taxon>Fungi</taxon>
        <taxon>Dikarya</taxon>
        <taxon>Basidiomycota</taxon>
        <taxon>Agaricomycotina</taxon>
        <taxon>Agaricomycetes</taxon>
        <taxon>Agaricomycetidae</taxon>
        <taxon>Agaricales</taxon>
        <taxon>Agaricineae</taxon>
        <taxon>Strophariaceae</taxon>
        <taxon>Psilocybe</taxon>
    </lineage>
</organism>
<dbReference type="InterPro" id="IPR036259">
    <property type="entry name" value="MFS_trans_sf"/>
</dbReference>
<reference evidence="1 2" key="1">
    <citation type="journal article" date="2020" name="ISME J.">
        <title>Uncovering the hidden diversity of litter-decomposition mechanisms in mushroom-forming fungi.</title>
        <authorList>
            <person name="Floudas D."/>
            <person name="Bentzer J."/>
            <person name="Ahren D."/>
            <person name="Johansson T."/>
            <person name="Persson P."/>
            <person name="Tunlid A."/>
        </authorList>
    </citation>
    <scope>NUCLEOTIDE SEQUENCE [LARGE SCALE GENOMIC DNA]</scope>
    <source>
        <strain evidence="1 2">CBS 101986</strain>
    </source>
</reference>
<dbReference type="OrthoDB" id="3062718at2759"/>
<sequence>MSATITSDRSNIRQHGAMGTYIFSAQSRGSLLGSLITLIVLKRYDPRSEDGRNTNHFDGVWRIVCVRFKVARQNSNAAGQTGSTDEIQMFKHKQREEDAVASVGTTTDLPAHELKTTRKSVDVQRVHEVLSSSDIKKRARARERRRRCWMR</sequence>
<evidence type="ECO:0000313" key="2">
    <source>
        <dbReference type="Proteomes" id="UP000567179"/>
    </source>
</evidence>
<dbReference type="Proteomes" id="UP000567179">
    <property type="component" value="Unassembled WGS sequence"/>
</dbReference>
<name>A0A8H5ES26_9AGAR</name>
<comment type="caution">
    <text evidence="1">The sequence shown here is derived from an EMBL/GenBank/DDBJ whole genome shotgun (WGS) entry which is preliminary data.</text>
</comment>
<evidence type="ECO:0000313" key="1">
    <source>
        <dbReference type="EMBL" id="KAF5310271.1"/>
    </source>
</evidence>
<proteinExistence type="predicted"/>